<dbReference type="Proteomes" id="UP000030146">
    <property type="component" value="Unassembled WGS sequence"/>
</dbReference>
<evidence type="ECO:0000256" key="1">
    <source>
        <dbReference type="ARBA" id="ARBA00009481"/>
    </source>
</evidence>
<dbReference type="SUPFAM" id="SSF53756">
    <property type="entry name" value="UDP-Glycosyltransferase/glycogen phosphorylase"/>
    <property type="match status" value="1"/>
</dbReference>
<dbReference type="AlphaFoldDB" id="A0A0A2F0R7"/>
<dbReference type="PANTHER" id="PTHR12526:SF640">
    <property type="entry name" value="COLANIC ACID BIOSYNTHESIS GLYCOSYLTRANSFERASE WCAL-RELATED"/>
    <property type="match status" value="1"/>
</dbReference>
<dbReference type="GO" id="GO:0016757">
    <property type="term" value="F:glycosyltransferase activity"/>
    <property type="evidence" value="ECO:0007669"/>
    <property type="project" value="UniProtKB-KW"/>
</dbReference>
<sequence>MKDTKHVLTIGCEYKPVRGGVAQVLDIYDKYIFEDFRFIANSGGGGFGNLRLLLVSICRLIKQLSGNRRIKIVHIHTASYNSFYRSAIFVLLAKLLGRRVILHIHGGGFKDFYRTNPEIFIRWILQRADCLVVLSASWKSFFESITKKLPIHVVPNPVVLPSVEDLSAKKSSSHLRLLFLGLLDRDKGIYDLLQVLADHKDFFESRVILNVGGNGDAASFKETVKQMGLEKFVVFHGWVSGDKKKELFLNSDVFVLPSYAEGLPMAILEAMAHGLAIVSTTVGAIPEVVGEDCGILIAPGKQEELSEALKALCVSPERLELLKQSAIREGKQYSVEAIKEVLEAVYREVVR</sequence>
<dbReference type="PATRIC" id="fig|111105.18.peg.319"/>
<keyword evidence="3 6" id="KW-0808">Transferase</keyword>
<dbReference type="InterPro" id="IPR028098">
    <property type="entry name" value="Glyco_trans_4-like_N"/>
</dbReference>
<evidence type="ECO:0000259" key="5">
    <source>
        <dbReference type="Pfam" id="PF13439"/>
    </source>
</evidence>
<dbReference type="CDD" id="cd03801">
    <property type="entry name" value="GT4_PimA-like"/>
    <property type="match status" value="1"/>
</dbReference>
<evidence type="ECO:0000259" key="4">
    <source>
        <dbReference type="Pfam" id="PF00534"/>
    </source>
</evidence>
<dbReference type="PANTHER" id="PTHR12526">
    <property type="entry name" value="GLYCOSYLTRANSFERASE"/>
    <property type="match status" value="1"/>
</dbReference>
<keyword evidence="2" id="KW-0328">Glycosyltransferase</keyword>
<accession>A0A0A2F0R7</accession>
<dbReference type="RefSeq" id="WP_039427022.1">
    <property type="nucleotide sequence ID" value="NZ_KQ040417.1"/>
</dbReference>
<evidence type="ECO:0000256" key="2">
    <source>
        <dbReference type="ARBA" id="ARBA00022676"/>
    </source>
</evidence>
<organism evidence="6 7">
    <name type="scientific">Porphyromonas gulae</name>
    <dbReference type="NCBI Taxonomy" id="111105"/>
    <lineage>
        <taxon>Bacteria</taxon>
        <taxon>Pseudomonadati</taxon>
        <taxon>Bacteroidota</taxon>
        <taxon>Bacteroidia</taxon>
        <taxon>Bacteroidales</taxon>
        <taxon>Porphyromonadaceae</taxon>
        <taxon>Porphyromonas</taxon>
    </lineage>
</organism>
<evidence type="ECO:0000256" key="3">
    <source>
        <dbReference type="ARBA" id="ARBA00022679"/>
    </source>
</evidence>
<gene>
    <name evidence="6" type="ORF">HR15_12030</name>
</gene>
<feature type="domain" description="Glycosyltransferase subfamily 4-like N-terminal" evidence="5">
    <location>
        <begin position="49"/>
        <end position="158"/>
    </location>
</feature>
<dbReference type="Gene3D" id="3.40.50.2000">
    <property type="entry name" value="Glycogen Phosphorylase B"/>
    <property type="match status" value="2"/>
</dbReference>
<comment type="caution">
    <text evidence="6">The sequence shown here is derived from an EMBL/GenBank/DDBJ whole genome shotgun (WGS) entry which is preliminary data.</text>
</comment>
<comment type="similarity">
    <text evidence="1">Belongs to the glycosyltransferase group 1 family. Glycosyltransferase 4 subfamily.</text>
</comment>
<dbReference type="Pfam" id="PF00534">
    <property type="entry name" value="Glycos_transf_1"/>
    <property type="match status" value="1"/>
</dbReference>
<name>A0A0A2F0R7_9PORP</name>
<evidence type="ECO:0000313" key="6">
    <source>
        <dbReference type="EMBL" id="KGN83587.1"/>
    </source>
</evidence>
<protein>
    <submittedName>
        <fullName evidence="6">Glycosyl transferase family 1</fullName>
    </submittedName>
</protein>
<dbReference type="EMBL" id="JRAK01000163">
    <property type="protein sequence ID" value="KGN83587.1"/>
    <property type="molecule type" value="Genomic_DNA"/>
</dbReference>
<dbReference type="Pfam" id="PF13439">
    <property type="entry name" value="Glyco_transf_4"/>
    <property type="match status" value="1"/>
</dbReference>
<dbReference type="InterPro" id="IPR001296">
    <property type="entry name" value="Glyco_trans_1"/>
</dbReference>
<proteinExistence type="inferred from homology"/>
<reference evidence="6 7" key="1">
    <citation type="submission" date="2014-08" db="EMBL/GenBank/DDBJ databases">
        <title>Porphyromonas gulae strain:COT-052_OH3439 Genome sequencing.</title>
        <authorList>
            <person name="Wallis C."/>
            <person name="Deusch O."/>
            <person name="O'Flynn C."/>
            <person name="Davis I."/>
            <person name="Jospin G."/>
            <person name="Darling A.E."/>
            <person name="Coil D.A."/>
            <person name="Alexiev A."/>
            <person name="Horsfall A."/>
            <person name="Kirkwood N."/>
            <person name="Harris S."/>
            <person name="Eisen J.A."/>
        </authorList>
    </citation>
    <scope>NUCLEOTIDE SEQUENCE [LARGE SCALE GENOMIC DNA]</scope>
    <source>
        <strain evidence="7">COT-052 OH3439</strain>
    </source>
</reference>
<feature type="domain" description="Glycosyl transferase family 1" evidence="4">
    <location>
        <begin position="176"/>
        <end position="326"/>
    </location>
</feature>
<evidence type="ECO:0000313" key="7">
    <source>
        <dbReference type="Proteomes" id="UP000030146"/>
    </source>
</evidence>
<keyword evidence="7" id="KW-1185">Reference proteome</keyword>